<proteinExistence type="predicted"/>
<dbReference type="GO" id="GO:0005506">
    <property type="term" value="F:iron ion binding"/>
    <property type="evidence" value="ECO:0007669"/>
    <property type="project" value="InterPro"/>
</dbReference>
<evidence type="ECO:0000256" key="2">
    <source>
        <dbReference type="ARBA" id="ARBA00022692"/>
    </source>
</evidence>
<evidence type="ECO:0000256" key="4">
    <source>
        <dbReference type="ARBA" id="ARBA00023136"/>
    </source>
</evidence>
<evidence type="ECO:0000259" key="6">
    <source>
        <dbReference type="Pfam" id="PF04116"/>
    </source>
</evidence>
<dbReference type="EMBL" id="ADBJ01000037">
    <property type="protein sequence ID" value="EFA78624.1"/>
    <property type="molecule type" value="Genomic_DNA"/>
</dbReference>
<gene>
    <name evidence="7" type="ORF">PPL_08079</name>
</gene>
<dbReference type="GO" id="GO:0008610">
    <property type="term" value="P:lipid biosynthetic process"/>
    <property type="evidence" value="ECO:0007669"/>
    <property type="project" value="InterPro"/>
</dbReference>
<comment type="caution">
    <text evidence="7">The sequence shown here is derived from an EMBL/GenBank/DDBJ whole genome shotgun (WGS) entry which is preliminary data.</text>
</comment>
<dbReference type="GO" id="GO:0016020">
    <property type="term" value="C:membrane"/>
    <property type="evidence" value="ECO:0007669"/>
    <property type="project" value="UniProtKB-SubCell"/>
</dbReference>
<dbReference type="GeneID" id="31363559"/>
<evidence type="ECO:0000256" key="3">
    <source>
        <dbReference type="ARBA" id="ARBA00022989"/>
    </source>
</evidence>
<accession>D3BIK0</accession>
<dbReference type="InterPro" id="IPR006694">
    <property type="entry name" value="Fatty_acid_hydroxylase"/>
</dbReference>
<feature type="transmembrane region" description="Helical" evidence="5">
    <location>
        <begin position="112"/>
        <end position="130"/>
    </location>
</feature>
<reference evidence="7 8" key="1">
    <citation type="journal article" date="2011" name="Genome Res.">
        <title>Phylogeny-wide analysis of social amoeba genomes highlights ancient origins for complex intercellular communication.</title>
        <authorList>
            <person name="Heidel A.J."/>
            <person name="Lawal H.M."/>
            <person name="Felder M."/>
            <person name="Schilde C."/>
            <person name="Helps N.R."/>
            <person name="Tunggal B."/>
            <person name="Rivero F."/>
            <person name="John U."/>
            <person name="Schleicher M."/>
            <person name="Eichinger L."/>
            <person name="Platzer M."/>
            <person name="Noegel A.A."/>
            <person name="Schaap P."/>
            <person name="Gloeckner G."/>
        </authorList>
    </citation>
    <scope>NUCLEOTIDE SEQUENCE [LARGE SCALE GENOMIC DNA]</scope>
    <source>
        <strain evidence="8">ATCC 26659 / Pp 5 / PN500</strain>
    </source>
</reference>
<protein>
    <submittedName>
        <fullName evidence="7">C-4 methyl sterol oxidase</fullName>
    </submittedName>
</protein>
<organism evidence="7 8">
    <name type="scientific">Heterostelium pallidum (strain ATCC 26659 / Pp 5 / PN500)</name>
    <name type="common">Cellular slime mold</name>
    <name type="synonym">Polysphondylium pallidum</name>
    <dbReference type="NCBI Taxonomy" id="670386"/>
    <lineage>
        <taxon>Eukaryota</taxon>
        <taxon>Amoebozoa</taxon>
        <taxon>Evosea</taxon>
        <taxon>Eumycetozoa</taxon>
        <taxon>Dictyostelia</taxon>
        <taxon>Acytosteliales</taxon>
        <taxon>Acytosteliaceae</taxon>
        <taxon>Heterostelium</taxon>
    </lineage>
</organism>
<dbReference type="AlphaFoldDB" id="D3BIK0"/>
<dbReference type="RefSeq" id="XP_020430748.1">
    <property type="nucleotide sequence ID" value="XM_020578909.1"/>
</dbReference>
<keyword evidence="2 5" id="KW-0812">Transmembrane</keyword>
<dbReference type="FunCoup" id="D3BIK0">
    <property type="interactions" value="117"/>
</dbReference>
<sequence>MESITTGFEAYWFQFVDYWGEDFLLKYGTFFVHQIFYFAAYIPFFLCDFIPAFQKYKLQPTKRNDFKTQLNCLAKIFFTHVFVQLPMIIVFHPAIQMLGFRSRVPLPSLPNLIFVLAVSFLLEDFYFYWIHRLLHQGFWYKHIHKIHHDHSAPFGITAEYAHPIETLLLGVGTCLGPFLLTRDLFTLWSWLAIRLYQTVECHSGYDFPWNPTNFIPFWGGSHFHDFHHETFVGNYSSTFTYLDKLCGTSDKYYQRLTKRNENKEQKQK</sequence>
<dbReference type="InterPro" id="IPR050307">
    <property type="entry name" value="Sterol_Desaturase_Related"/>
</dbReference>
<name>D3BIK0_HETP5</name>
<comment type="subcellular location">
    <subcellularLocation>
        <location evidence="1">Membrane</location>
    </subcellularLocation>
</comment>
<evidence type="ECO:0000256" key="5">
    <source>
        <dbReference type="SAM" id="Phobius"/>
    </source>
</evidence>
<keyword evidence="4 5" id="KW-0472">Membrane</keyword>
<feature type="transmembrane region" description="Helical" evidence="5">
    <location>
        <begin position="72"/>
        <end position="92"/>
    </location>
</feature>
<dbReference type="InParanoid" id="D3BIK0"/>
<dbReference type="PANTHER" id="PTHR11863">
    <property type="entry name" value="STEROL DESATURASE"/>
    <property type="match status" value="1"/>
</dbReference>
<evidence type="ECO:0000256" key="1">
    <source>
        <dbReference type="ARBA" id="ARBA00004370"/>
    </source>
</evidence>
<dbReference type="GO" id="GO:0016491">
    <property type="term" value="F:oxidoreductase activity"/>
    <property type="evidence" value="ECO:0007669"/>
    <property type="project" value="InterPro"/>
</dbReference>
<keyword evidence="3 5" id="KW-1133">Transmembrane helix</keyword>
<keyword evidence="8" id="KW-1185">Reference proteome</keyword>
<dbReference type="Pfam" id="PF04116">
    <property type="entry name" value="FA_hydroxylase"/>
    <property type="match status" value="1"/>
</dbReference>
<dbReference type="STRING" id="670386.D3BIK0"/>
<feature type="transmembrane region" description="Helical" evidence="5">
    <location>
        <begin position="30"/>
        <end position="51"/>
    </location>
</feature>
<dbReference type="OMA" id="IVHEFIY"/>
<feature type="domain" description="Fatty acid hydroxylase" evidence="6">
    <location>
        <begin position="117"/>
        <end position="248"/>
    </location>
</feature>
<evidence type="ECO:0000313" key="7">
    <source>
        <dbReference type="EMBL" id="EFA78624.1"/>
    </source>
</evidence>
<evidence type="ECO:0000313" key="8">
    <source>
        <dbReference type="Proteomes" id="UP000001396"/>
    </source>
</evidence>
<dbReference type="Proteomes" id="UP000001396">
    <property type="component" value="Unassembled WGS sequence"/>
</dbReference>